<dbReference type="EMBL" id="JAPFQN010000004">
    <property type="protein sequence ID" value="MCX2743640.1"/>
    <property type="molecule type" value="Genomic_DNA"/>
</dbReference>
<comment type="caution">
    <text evidence="2">The sequence shown here is derived from an EMBL/GenBank/DDBJ whole genome shotgun (WGS) entry which is preliminary data.</text>
</comment>
<gene>
    <name evidence="2" type="ORF">OO013_07180</name>
</gene>
<feature type="signal peptide" evidence="1">
    <location>
        <begin position="1"/>
        <end position="27"/>
    </location>
</feature>
<evidence type="ECO:0000256" key="1">
    <source>
        <dbReference type="SAM" id="SignalP"/>
    </source>
</evidence>
<accession>A0ABT3RPV5</accession>
<organism evidence="2 3">
    <name type="scientific">Mangrovivirga halotolerans</name>
    <dbReference type="NCBI Taxonomy" id="2993936"/>
    <lineage>
        <taxon>Bacteria</taxon>
        <taxon>Pseudomonadati</taxon>
        <taxon>Bacteroidota</taxon>
        <taxon>Cytophagia</taxon>
        <taxon>Cytophagales</taxon>
        <taxon>Mangrovivirgaceae</taxon>
        <taxon>Mangrovivirga</taxon>
    </lineage>
</organism>
<evidence type="ECO:0000313" key="2">
    <source>
        <dbReference type="EMBL" id="MCX2743640.1"/>
    </source>
</evidence>
<dbReference type="Pfam" id="PF13385">
    <property type="entry name" value="Laminin_G_3"/>
    <property type="match status" value="1"/>
</dbReference>
<protein>
    <submittedName>
        <fullName evidence="2">LamG domain-containing protein</fullName>
    </submittedName>
</protein>
<dbReference type="InterPro" id="IPR013320">
    <property type="entry name" value="ConA-like_dom_sf"/>
</dbReference>
<proteinExistence type="predicted"/>
<sequence length="250" mass="28392">MRIFKINAGIAALLSLCFFVITSSCNPDEEVGPEEVNDIPRDGLVAFYPFNGNFNDESGVGDSAAHLVNNGGSLTTDRYGNPNSAYSANFNEYLVANNGKFEFESDFTISVWVKSERNEENKNTEIFVYNNGYELGYLADFINKYNCVIDDYKIVESNEYDNPTDWHHVCFSYQANNRETKIYVDGVLNASKIHGEGRVAIRTSEIYFFGGELYYFPYVKFNGQGDDIAVYNRLLTVNEVKQLFNQEITK</sequence>
<keyword evidence="1" id="KW-0732">Signal</keyword>
<feature type="chain" id="PRO_5045406751" evidence="1">
    <location>
        <begin position="28"/>
        <end position="250"/>
    </location>
</feature>
<dbReference type="SUPFAM" id="SSF49899">
    <property type="entry name" value="Concanavalin A-like lectins/glucanases"/>
    <property type="match status" value="1"/>
</dbReference>
<keyword evidence="3" id="KW-1185">Reference proteome</keyword>
<dbReference type="PROSITE" id="PS51257">
    <property type="entry name" value="PROKAR_LIPOPROTEIN"/>
    <property type="match status" value="1"/>
</dbReference>
<evidence type="ECO:0000313" key="3">
    <source>
        <dbReference type="Proteomes" id="UP001209885"/>
    </source>
</evidence>
<name>A0ABT3RPV5_9BACT</name>
<dbReference type="RefSeq" id="WP_266056040.1">
    <property type="nucleotide sequence ID" value="NZ_JAPFQN010000004.1"/>
</dbReference>
<dbReference type="Gene3D" id="2.60.120.200">
    <property type="match status" value="1"/>
</dbReference>
<reference evidence="2 3" key="1">
    <citation type="submission" date="2022-11" db="EMBL/GenBank/DDBJ databases">
        <title>The characterization of three novel Bacteroidetes species and genomic analysis of their roles in tidal elemental geochemical cycles.</title>
        <authorList>
            <person name="Ma K."/>
        </authorList>
    </citation>
    <scope>NUCLEOTIDE SEQUENCE [LARGE SCALE GENOMIC DNA]</scope>
    <source>
        <strain evidence="2 3">M17</strain>
    </source>
</reference>
<dbReference type="Proteomes" id="UP001209885">
    <property type="component" value="Unassembled WGS sequence"/>
</dbReference>